<proteinExistence type="predicted"/>
<keyword evidence="3" id="KW-1185">Reference proteome</keyword>
<accession>A0A8H4J3H3</accession>
<dbReference type="OrthoDB" id="2129688at2759"/>
<name>A0A8H4J3H3_9PEZI</name>
<dbReference type="AlphaFoldDB" id="A0A8H4J3H3"/>
<dbReference type="Proteomes" id="UP000572817">
    <property type="component" value="Unassembled WGS sequence"/>
</dbReference>
<dbReference type="PANTHER" id="PTHR38119">
    <property type="entry name" value="BTB DOMAIN-CONTAINING PROTEIN-RELATED"/>
    <property type="match status" value="1"/>
</dbReference>
<evidence type="ECO:0000256" key="1">
    <source>
        <dbReference type="SAM" id="MobiDB-lite"/>
    </source>
</evidence>
<comment type="caution">
    <text evidence="2">The sequence shown here is derived from an EMBL/GenBank/DDBJ whole genome shotgun (WGS) entry which is preliminary data.</text>
</comment>
<dbReference type="PANTHER" id="PTHR38119:SF2">
    <property type="entry name" value="TRANSCRIPTION FACTOR DOMAIN-CONTAINING PROTEIN"/>
    <property type="match status" value="1"/>
</dbReference>
<sequence length="455" mass="51136">MTTQTEDQLATFSPSPSPQPDAFPCFAQGDVLIVLTPLEKLRLHSDVLRNASTLLAGFLTPTNAAVLAKKALTDHSHVRYRLELVDVSHGIGESPGRLAMVVRTPPSTAASLETNAEWQRLDTNGHPVRDPHAPRASMYLSSHGADPALGSVLPAWRAVFGTMYGQEIHFHHGGGDGDDDLAGLIRAASTILDIVDHLQLRNKILTPLELALLGNEQRLWKSVCTAPIAWAELGTRLKSFPIWREAVLHVVGGWNEWTEVQKSGLRRDVGAFVEKKAKRFDEFKEVLEQKLLGYRHKKIDFDAGEQPKGKKIQESDVFYWQAQWLWVNWLARRFREGMGRRAKDGGWELYKMIWEGAWADPMEQRKASPLTESGMKVVRQIIGEMTADLQKIVAGVMVSKLKLDHGQVVAERLANFTIELKDAPWDTKKGKHRAKRRRVESDHLPLPNEDDDELD</sequence>
<evidence type="ECO:0000313" key="3">
    <source>
        <dbReference type="Proteomes" id="UP000572817"/>
    </source>
</evidence>
<organism evidence="2 3">
    <name type="scientific">Botryosphaeria dothidea</name>
    <dbReference type="NCBI Taxonomy" id="55169"/>
    <lineage>
        <taxon>Eukaryota</taxon>
        <taxon>Fungi</taxon>
        <taxon>Dikarya</taxon>
        <taxon>Ascomycota</taxon>
        <taxon>Pezizomycotina</taxon>
        <taxon>Dothideomycetes</taxon>
        <taxon>Dothideomycetes incertae sedis</taxon>
        <taxon>Botryosphaeriales</taxon>
        <taxon>Botryosphaeriaceae</taxon>
        <taxon>Botryosphaeria</taxon>
    </lineage>
</organism>
<reference evidence="2" key="1">
    <citation type="submission" date="2020-04" db="EMBL/GenBank/DDBJ databases">
        <title>Genome Assembly and Annotation of Botryosphaeria dothidea sdau 11-99, a Latent Pathogen of Apple Fruit Ring Rot in China.</title>
        <authorList>
            <person name="Yu C."/>
            <person name="Diao Y."/>
            <person name="Lu Q."/>
            <person name="Zhao J."/>
            <person name="Cui S."/>
            <person name="Peng C."/>
            <person name="He B."/>
            <person name="Liu H."/>
        </authorList>
    </citation>
    <scope>NUCLEOTIDE SEQUENCE [LARGE SCALE GENOMIC DNA]</scope>
    <source>
        <strain evidence="2">Sdau11-99</strain>
    </source>
</reference>
<feature type="compositionally biased region" description="Basic residues" evidence="1">
    <location>
        <begin position="429"/>
        <end position="438"/>
    </location>
</feature>
<protein>
    <submittedName>
        <fullName evidence="2">NmrA-like protein</fullName>
    </submittedName>
</protein>
<feature type="compositionally biased region" description="Polar residues" evidence="1">
    <location>
        <begin position="1"/>
        <end position="14"/>
    </location>
</feature>
<feature type="region of interest" description="Disordered" evidence="1">
    <location>
        <begin position="1"/>
        <end position="20"/>
    </location>
</feature>
<gene>
    <name evidence="2" type="ORF">GTA08_BOTSDO12144</name>
</gene>
<evidence type="ECO:0000313" key="2">
    <source>
        <dbReference type="EMBL" id="KAF4312044.1"/>
    </source>
</evidence>
<feature type="region of interest" description="Disordered" evidence="1">
    <location>
        <begin position="427"/>
        <end position="455"/>
    </location>
</feature>
<dbReference type="EMBL" id="WWBZ02000007">
    <property type="protein sequence ID" value="KAF4312044.1"/>
    <property type="molecule type" value="Genomic_DNA"/>
</dbReference>